<dbReference type="AlphaFoldDB" id="A0A922E651"/>
<accession>A0A922E651</accession>
<evidence type="ECO:0000256" key="1">
    <source>
        <dbReference type="SAM" id="MobiDB-lite"/>
    </source>
</evidence>
<sequence length="974" mass="108289">MLSSVHPNNEFLRPTREMVISSELKKNTKQEKNCKMVKQRVPSPQSSRSPKCPDKLEVQVKSSGTGQRSSFKVNTSKEDELIKHMSNLPGYLQRAERGENNQDKALNFGVLDWARLEKWNYKQNRIPARGDDNALCRSCDLSSKAINGSLTFSSKVHGKMSSERHSLPHPSLDSSHKDGHPQDAKLFDLNAVQFHDFETASKSYMDGQQKLPWTYKSYGKSCSDIMLDKGKRKDLDHKITSEMGNSATTSGTNGVSLSRKYNASAWDGEAKNSIKKLQDSDIKRKDGDKKIPSEIRSSHSDWRSYGFSLHSKEKLSAGRGENGKRIEELQQSDINLSNLCSTGGHTSIVLLPKELAQNQSSEVFQLSQPRESKKKSSEAMRRSFSEEVFQLSQPRESKKKSSEALWSSFSGNFFGKDVHSEELCSDVPDLCPLPSGETDPTSDMIPDSLINVQRNKLSSVASHKSKFPYKTLKILPKGIYAEGKDLDLKLNNSDVRTAKAADEETAVLETKKDRNPSPNHRFSFSLGRLGRSFSFKEGSSAPKLSSSNASVKSGPVRSESSACLDTSIREKPNIPNRAKSSPLRRLFDPILRYKVANSLHSAETPQPVKESLDFISSSPSRVCHSLQKEKHEASNIQALLQLRVKNGLPLFKYGVENDRIILAATMKNLISSGKDDSGRNYTFYSVNEITKKSGGWIGQGGKRESCGYVYNVVGQMKASTTCFSDLSGSNSHNEYMVRKSVLLCVEPKQEDQEPLKFTPKRELAAVVVKIPFKNLSHDGMESDKELMEKICMTCLAEGRCSCNFKENKNSDGITVILPGAVHGPPNRGEPSPLTDRWDGSCDCGGWDVGCKLRVLSSQNRGSKIHVTSKACRIPDNIELFVQEEPQESTPFFRLTPLKDGIYAIEFNSSISFLQSFFICVAILSCNRPMDPPATTKISEVQVFKEPILNEDGGIERRAPAKYALSPPFSPVGRV</sequence>
<feature type="region of interest" description="Disordered" evidence="1">
    <location>
        <begin position="157"/>
        <end position="182"/>
    </location>
</feature>
<evidence type="ECO:0008006" key="4">
    <source>
        <dbReference type="Google" id="ProtNLM"/>
    </source>
</evidence>
<comment type="caution">
    <text evidence="2">The sequence shown here is derived from an EMBL/GenBank/DDBJ whole genome shotgun (WGS) entry which is preliminary data.</text>
</comment>
<dbReference type="Pfam" id="PF12043">
    <property type="entry name" value="DUF3527"/>
    <property type="match status" value="2"/>
</dbReference>
<name>A0A922E651_CARIL</name>
<reference evidence="2" key="1">
    <citation type="submission" date="2021-01" db="EMBL/GenBank/DDBJ databases">
        <authorList>
            <person name="Lovell J.T."/>
            <person name="Bentley N."/>
            <person name="Bhattarai G."/>
            <person name="Jenkins J.W."/>
            <person name="Sreedasyam A."/>
            <person name="Alarcon Y."/>
            <person name="Bock C."/>
            <person name="Boston L."/>
            <person name="Carlson J."/>
            <person name="Cervantes K."/>
            <person name="Clermont K."/>
            <person name="Krom N."/>
            <person name="Kubenka K."/>
            <person name="Mamidi S."/>
            <person name="Mattison C."/>
            <person name="Monteros M."/>
            <person name="Pisani C."/>
            <person name="Plott C."/>
            <person name="Rajasekar S."/>
            <person name="Rhein H.S."/>
            <person name="Rohla C."/>
            <person name="Song M."/>
            <person name="Hilaire R.S."/>
            <person name="Shu S."/>
            <person name="Wells L."/>
            <person name="Wang X."/>
            <person name="Webber J."/>
            <person name="Heerema R.J."/>
            <person name="Klein P."/>
            <person name="Conner P."/>
            <person name="Grauke L."/>
            <person name="Grimwood J."/>
            <person name="Schmutz J."/>
            <person name="Randall J.J."/>
        </authorList>
    </citation>
    <scope>NUCLEOTIDE SEQUENCE</scope>
    <source>
        <tissue evidence="2">Leaf</tissue>
    </source>
</reference>
<gene>
    <name evidence="2" type="ORF">I3842_09G205400</name>
</gene>
<protein>
    <recommendedName>
        <fullName evidence="4">DUF3527 domain-containing protein</fullName>
    </recommendedName>
</protein>
<dbReference type="Proteomes" id="UP000811246">
    <property type="component" value="Chromosome 9"/>
</dbReference>
<dbReference type="PANTHER" id="PTHR31390:SF12">
    <property type="entry name" value="PUTATIVE (DUF3527)-RELATED"/>
    <property type="match status" value="1"/>
</dbReference>
<feature type="region of interest" description="Disordered" evidence="1">
    <location>
        <begin position="537"/>
        <end position="580"/>
    </location>
</feature>
<dbReference type="InterPro" id="IPR021916">
    <property type="entry name" value="DUF3527"/>
</dbReference>
<feature type="compositionally biased region" description="Basic and acidic residues" evidence="1">
    <location>
        <begin position="23"/>
        <end position="34"/>
    </location>
</feature>
<evidence type="ECO:0000313" key="3">
    <source>
        <dbReference type="Proteomes" id="UP000811246"/>
    </source>
</evidence>
<feature type="region of interest" description="Disordered" evidence="1">
    <location>
        <begin position="23"/>
        <end position="53"/>
    </location>
</feature>
<evidence type="ECO:0000313" key="2">
    <source>
        <dbReference type="EMBL" id="KAG6697519.1"/>
    </source>
</evidence>
<feature type="compositionally biased region" description="Low complexity" evidence="1">
    <location>
        <begin position="39"/>
        <end position="50"/>
    </location>
</feature>
<dbReference type="PANTHER" id="PTHR31390">
    <property type="entry name" value="EXPRESSED PROTEIN"/>
    <property type="match status" value="1"/>
</dbReference>
<dbReference type="EMBL" id="CM031833">
    <property type="protein sequence ID" value="KAG6697519.1"/>
    <property type="molecule type" value="Genomic_DNA"/>
</dbReference>
<proteinExistence type="predicted"/>
<organism evidence="2 3">
    <name type="scientific">Carya illinoinensis</name>
    <name type="common">Pecan</name>
    <dbReference type="NCBI Taxonomy" id="32201"/>
    <lineage>
        <taxon>Eukaryota</taxon>
        <taxon>Viridiplantae</taxon>
        <taxon>Streptophyta</taxon>
        <taxon>Embryophyta</taxon>
        <taxon>Tracheophyta</taxon>
        <taxon>Spermatophyta</taxon>
        <taxon>Magnoliopsida</taxon>
        <taxon>eudicotyledons</taxon>
        <taxon>Gunneridae</taxon>
        <taxon>Pentapetalae</taxon>
        <taxon>rosids</taxon>
        <taxon>fabids</taxon>
        <taxon>Fagales</taxon>
        <taxon>Juglandaceae</taxon>
        <taxon>Carya</taxon>
    </lineage>
</organism>
<feature type="compositionally biased region" description="Low complexity" evidence="1">
    <location>
        <begin position="539"/>
        <end position="550"/>
    </location>
</feature>